<comment type="caution">
    <text evidence="1">The sequence shown here is derived from an EMBL/GenBank/DDBJ whole genome shotgun (WGS) entry which is preliminary data.</text>
</comment>
<sequence length="67" mass="7562">MTREQIEHIKRAASAAQAMKIDPACPDQFKFRAHALFAQIVTPEAVVALCDEALRRQYFNVDTDKNA</sequence>
<protein>
    <submittedName>
        <fullName evidence="1">Uncharacterized protein</fullName>
    </submittedName>
</protein>
<dbReference type="AlphaFoldDB" id="A0A158D2P9"/>
<proteinExistence type="predicted"/>
<gene>
    <name evidence="1" type="ORF">AWB77_04818</name>
</gene>
<accession>A0A158D2P9</accession>
<keyword evidence="2" id="KW-1185">Reference proteome</keyword>
<reference evidence="1" key="1">
    <citation type="submission" date="2016-01" db="EMBL/GenBank/DDBJ databases">
        <authorList>
            <person name="Peeters C."/>
        </authorList>
    </citation>
    <scope>NUCLEOTIDE SEQUENCE</scope>
    <source>
        <strain evidence="1">LMG 29320</strain>
    </source>
</reference>
<evidence type="ECO:0000313" key="2">
    <source>
        <dbReference type="Proteomes" id="UP000054903"/>
    </source>
</evidence>
<dbReference type="RefSeq" id="WP_061136903.1">
    <property type="nucleotide sequence ID" value="NZ_FCNX02000013.1"/>
</dbReference>
<dbReference type="STRING" id="1777138.AWB77_04818"/>
<evidence type="ECO:0000313" key="1">
    <source>
        <dbReference type="EMBL" id="SAK88761.1"/>
    </source>
</evidence>
<name>A0A158D2P9_9BURK</name>
<organism evidence="1 2">
    <name type="scientific">Caballeronia fortuita</name>
    <dbReference type="NCBI Taxonomy" id="1777138"/>
    <lineage>
        <taxon>Bacteria</taxon>
        <taxon>Pseudomonadati</taxon>
        <taxon>Pseudomonadota</taxon>
        <taxon>Betaproteobacteria</taxon>
        <taxon>Burkholderiales</taxon>
        <taxon>Burkholderiaceae</taxon>
        <taxon>Caballeronia</taxon>
    </lineage>
</organism>
<dbReference type="Proteomes" id="UP000054903">
    <property type="component" value="Unassembled WGS sequence"/>
</dbReference>
<dbReference type="EMBL" id="FCNX02000013">
    <property type="protein sequence ID" value="SAK88761.1"/>
    <property type="molecule type" value="Genomic_DNA"/>
</dbReference>